<evidence type="ECO:0000313" key="2">
    <source>
        <dbReference type="Proteomes" id="UP000249890"/>
    </source>
</evidence>
<name>A0A2Z2KQU6_9BACL</name>
<evidence type="ECO:0000313" key="1">
    <source>
        <dbReference type="EMBL" id="ASA22731.1"/>
    </source>
</evidence>
<protein>
    <recommendedName>
        <fullName evidence="3">DUF1797 domain-containing protein</fullName>
    </recommendedName>
</protein>
<gene>
    <name evidence="1" type="ORF">B9T62_19180</name>
</gene>
<dbReference type="KEGG" id="pdh:B9T62_19180"/>
<evidence type="ECO:0008006" key="3">
    <source>
        <dbReference type="Google" id="ProtNLM"/>
    </source>
</evidence>
<sequence length="74" mass="8378">MTIQKLVNSVTRTLSSNNIKHEVSGDEQTFTISPTCSIYTNNCTIEIYKDEIKVNEKLVDDLDEMIDIVIKVEG</sequence>
<dbReference type="AlphaFoldDB" id="A0A2Z2KQU6"/>
<keyword evidence="2" id="KW-1185">Reference proteome</keyword>
<accession>A0A2Z2KQU6</accession>
<dbReference type="OrthoDB" id="2680571at2"/>
<proteinExistence type="predicted"/>
<dbReference type="EMBL" id="CP021780">
    <property type="protein sequence ID" value="ASA22731.1"/>
    <property type="molecule type" value="Genomic_DNA"/>
</dbReference>
<dbReference type="RefSeq" id="WP_087916729.1">
    <property type="nucleotide sequence ID" value="NZ_CP021780.1"/>
</dbReference>
<reference evidence="1 2" key="1">
    <citation type="submission" date="2017-06" db="EMBL/GenBank/DDBJ databases">
        <title>Complete genome sequence of Paenibacillus donghaensis KCTC 13049T isolated from East Sea sediment, South Korea.</title>
        <authorList>
            <person name="Jung B.K."/>
            <person name="Hong S.-J."/>
            <person name="Shin J.-H."/>
        </authorList>
    </citation>
    <scope>NUCLEOTIDE SEQUENCE [LARGE SCALE GENOMIC DNA]</scope>
    <source>
        <strain evidence="1 2">KCTC 13049</strain>
    </source>
</reference>
<dbReference type="Proteomes" id="UP000249890">
    <property type="component" value="Chromosome"/>
</dbReference>
<organism evidence="1 2">
    <name type="scientific">Paenibacillus donghaensis</name>
    <dbReference type="NCBI Taxonomy" id="414771"/>
    <lineage>
        <taxon>Bacteria</taxon>
        <taxon>Bacillati</taxon>
        <taxon>Bacillota</taxon>
        <taxon>Bacilli</taxon>
        <taxon>Bacillales</taxon>
        <taxon>Paenibacillaceae</taxon>
        <taxon>Paenibacillus</taxon>
    </lineage>
</organism>